<keyword evidence="1" id="KW-0732">Signal</keyword>
<accession>A0A9D5QCU9</accession>
<organism evidence="2 3">
    <name type="scientific">candidate division WOR-3 bacterium</name>
    <dbReference type="NCBI Taxonomy" id="2052148"/>
    <lineage>
        <taxon>Bacteria</taxon>
        <taxon>Bacteria division WOR-3</taxon>
    </lineage>
</organism>
<dbReference type="AlphaFoldDB" id="A0A9D5QCU9"/>
<evidence type="ECO:0000313" key="2">
    <source>
        <dbReference type="EMBL" id="MBD3364949.1"/>
    </source>
</evidence>
<dbReference type="Proteomes" id="UP000630660">
    <property type="component" value="Unassembled WGS sequence"/>
</dbReference>
<proteinExistence type="predicted"/>
<sequence length="363" mass="41533">MINLSIPILFLFGAMPFASPVDFFIAGSVNGGVPEMRKNFSIKTGDELILYPVAVMDSQYFSPADSFRYTDGSIKKVEADPGKLAEIKRAKVRWFKISPVLKEYDNLNPPDERSPIFWLAPVEYNVEYSDQSRLRKPLSFFDLMPEETLGTFYLTFRFDPTGEALEVMDSLSFADIKPVHMRHPYKVVQITVRADDTYMGYLTELFNTPFILPPKRLNTGDHQTDIRVGSDCAEFAIYGKRRQGLEVKYLGPRGIYHYLDEISPGVMRPGFDGVYTDDDNNVLDVGEGGVQPGDIIHFGEQVSVFYRDVGFEGLLDKQDSLLQSYEPAPHYTTLEYSGFFHLPVRVFRWKEDIDPIWDNPWHP</sequence>
<comment type="caution">
    <text evidence="2">The sequence shown here is derived from an EMBL/GenBank/DDBJ whole genome shotgun (WGS) entry which is preliminary data.</text>
</comment>
<evidence type="ECO:0000313" key="3">
    <source>
        <dbReference type="Proteomes" id="UP000630660"/>
    </source>
</evidence>
<dbReference type="EMBL" id="WJKJ01000236">
    <property type="protein sequence ID" value="MBD3364949.1"/>
    <property type="molecule type" value="Genomic_DNA"/>
</dbReference>
<reference evidence="2" key="1">
    <citation type="submission" date="2019-11" db="EMBL/GenBank/DDBJ databases">
        <title>Microbial mats filling the niche in hypersaline microbial mats.</title>
        <authorList>
            <person name="Wong H.L."/>
            <person name="Macleod F.I."/>
            <person name="White R.A. III"/>
            <person name="Burns B.P."/>
        </authorList>
    </citation>
    <scope>NUCLEOTIDE SEQUENCE</scope>
    <source>
        <strain evidence="2">Bin_327</strain>
    </source>
</reference>
<evidence type="ECO:0000256" key="1">
    <source>
        <dbReference type="SAM" id="SignalP"/>
    </source>
</evidence>
<protein>
    <recommendedName>
        <fullName evidence="4">Gingipain propeptide domain-containing protein</fullName>
    </recommendedName>
</protein>
<gene>
    <name evidence="2" type="ORF">GF359_07015</name>
</gene>
<feature type="signal peptide" evidence="1">
    <location>
        <begin position="1"/>
        <end position="20"/>
    </location>
</feature>
<evidence type="ECO:0008006" key="4">
    <source>
        <dbReference type="Google" id="ProtNLM"/>
    </source>
</evidence>
<feature type="chain" id="PRO_5039149604" description="Gingipain propeptide domain-containing protein" evidence="1">
    <location>
        <begin position="21"/>
        <end position="363"/>
    </location>
</feature>
<name>A0A9D5QCU9_UNCW3</name>